<dbReference type="AlphaFoldDB" id="A0A210QTG3"/>
<dbReference type="InterPro" id="IPR011761">
    <property type="entry name" value="ATP-grasp"/>
</dbReference>
<evidence type="ECO:0000256" key="1">
    <source>
        <dbReference type="PROSITE-ProRule" id="PRU00409"/>
    </source>
</evidence>
<feature type="domain" description="ATP-grasp" evidence="2">
    <location>
        <begin position="618"/>
        <end position="822"/>
    </location>
</feature>
<dbReference type="PROSITE" id="PS50975">
    <property type="entry name" value="ATP_GRASP"/>
    <property type="match status" value="1"/>
</dbReference>
<sequence length="941" mass="105051">MSAAPSVADLYDQKTGMYTTAVGSYRAWSIDVDLGPPCPSTPVPLEDVHVLNYYDALQYSLYENNFPETVDRTDTPRREFKSDDVTIALLSSPVECFAILLAGGQICPRDMLLVMSSSWVTKVRSTKNPELFSLYVHKAITMDVAGQSFLDTFNPPRRVTYFLNYFTRACTDGQRSDGETLESGLDCPMSSSLNLVKNVDDKVWTRTLLANVDADYPETLAFTYKCRMNYDVASGSDITVIKLDTKTGTSNQIHEQVQRFLNTANVLLRHKVVVKPSGVIWHGSLGVTYHARSDVIGIVEAVVHLLKDMEPENGILVETFYAPPIQNYKHFAELSFRLRSTVCRGFGDRPITTTLICGVGPRDKPINGDNTIPQTFDTTLRSCGVTNAEERKRLRDRTSKISEDLLGEMIKIEKEMTSLERGGVGGQTDIVGLDFVLGEKGGILTPIAIEVNSHDCTINCQLFESMNHETQGCSVGPLVENMAHRSQRHIMQGKTILVIGAGGFSKRFIWKAARDYGIKVFLVNDVPDSFVSRDVDKFIQYDFSDHMQDDRHARNIIQLVSSDIDVVDGCCTFWEDCGPLAANICDKMHYSGASLQGALIAKKKSSTQQLLRQRTADIPHFPRTYLYTGRSAAIRTSEEIDTAATHVRFPAVLKLEYGSSAIGVKLVNDEEECRIEYEKIRSCLRQESDHPGIGLGYGNDMMLMEYYEGTEHDIDIIIYKRRLIAAFISDNGPTRQGNFTETAASMPTCLPPDKSGQLTTAAYQCCTEVGLTNGVFNVEMIMTPTGPKLLEINARMGGFYLRDWIKACYDVDLLLCSFMIAAGVKPILPRTITPRCHIMGVMCVPSAHRETLSRVDITNKIYSLHESHKVRYNELDAEESLDADEDVEEPFSNFAVVADDLETAKSELIRLCSELEINNSSYDVPAYVSQFHPNTDEYMLC</sequence>
<dbReference type="Pfam" id="PF15632">
    <property type="entry name" value="ATPgrasp_Ter"/>
    <property type="match status" value="1"/>
</dbReference>
<dbReference type="Gene3D" id="3.40.50.20">
    <property type="match status" value="1"/>
</dbReference>
<name>A0A210QTG3_MIZYE</name>
<evidence type="ECO:0000259" key="2">
    <source>
        <dbReference type="PROSITE" id="PS50975"/>
    </source>
</evidence>
<keyword evidence="1" id="KW-0067">ATP-binding</keyword>
<comment type="caution">
    <text evidence="3">The sequence shown here is derived from an EMBL/GenBank/DDBJ whole genome shotgun (WGS) entry which is preliminary data.</text>
</comment>
<accession>A0A210QTG3</accession>
<proteinExistence type="predicted"/>
<dbReference type="PANTHER" id="PTHR48066:SF1">
    <property type="entry name" value="CARNOSINE SYNTHASE 1"/>
    <property type="match status" value="1"/>
</dbReference>
<gene>
    <name evidence="3" type="ORF">KP79_PYT24432</name>
</gene>
<reference evidence="3 4" key="1">
    <citation type="journal article" date="2017" name="Nat. Ecol. Evol.">
        <title>Scallop genome provides insights into evolution of bilaterian karyotype and development.</title>
        <authorList>
            <person name="Wang S."/>
            <person name="Zhang J."/>
            <person name="Jiao W."/>
            <person name="Li J."/>
            <person name="Xun X."/>
            <person name="Sun Y."/>
            <person name="Guo X."/>
            <person name="Huan P."/>
            <person name="Dong B."/>
            <person name="Zhang L."/>
            <person name="Hu X."/>
            <person name="Sun X."/>
            <person name="Wang J."/>
            <person name="Zhao C."/>
            <person name="Wang Y."/>
            <person name="Wang D."/>
            <person name="Huang X."/>
            <person name="Wang R."/>
            <person name="Lv J."/>
            <person name="Li Y."/>
            <person name="Zhang Z."/>
            <person name="Liu B."/>
            <person name="Lu W."/>
            <person name="Hui Y."/>
            <person name="Liang J."/>
            <person name="Zhou Z."/>
            <person name="Hou R."/>
            <person name="Li X."/>
            <person name="Liu Y."/>
            <person name="Li H."/>
            <person name="Ning X."/>
            <person name="Lin Y."/>
            <person name="Zhao L."/>
            <person name="Xing Q."/>
            <person name="Dou J."/>
            <person name="Li Y."/>
            <person name="Mao J."/>
            <person name="Guo H."/>
            <person name="Dou H."/>
            <person name="Li T."/>
            <person name="Mu C."/>
            <person name="Jiang W."/>
            <person name="Fu Q."/>
            <person name="Fu X."/>
            <person name="Miao Y."/>
            <person name="Liu J."/>
            <person name="Yu Q."/>
            <person name="Li R."/>
            <person name="Liao H."/>
            <person name="Li X."/>
            <person name="Kong Y."/>
            <person name="Jiang Z."/>
            <person name="Chourrout D."/>
            <person name="Li R."/>
            <person name="Bao Z."/>
        </authorList>
    </citation>
    <scope>NUCLEOTIDE SEQUENCE [LARGE SCALE GENOMIC DNA]</scope>
    <source>
        <strain evidence="3 4">PY_sf001</strain>
    </source>
</reference>
<dbReference type="GO" id="GO:0046872">
    <property type="term" value="F:metal ion binding"/>
    <property type="evidence" value="ECO:0007669"/>
    <property type="project" value="InterPro"/>
</dbReference>
<dbReference type="GO" id="GO:0035499">
    <property type="term" value="P:carnosine biosynthetic process"/>
    <property type="evidence" value="ECO:0007669"/>
    <property type="project" value="InterPro"/>
</dbReference>
<dbReference type="Gene3D" id="3.30.470.20">
    <property type="entry name" value="ATP-grasp fold, B domain"/>
    <property type="match status" value="1"/>
</dbReference>
<dbReference type="EMBL" id="NEDP02001993">
    <property type="protein sequence ID" value="OWF52029.1"/>
    <property type="molecule type" value="Genomic_DNA"/>
</dbReference>
<evidence type="ECO:0000313" key="4">
    <source>
        <dbReference type="Proteomes" id="UP000242188"/>
    </source>
</evidence>
<evidence type="ECO:0000313" key="3">
    <source>
        <dbReference type="EMBL" id="OWF52029.1"/>
    </source>
</evidence>
<protein>
    <submittedName>
        <fullName evidence="3">Carnosine synthase 1</fullName>
    </submittedName>
</protein>
<dbReference type="PANTHER" id="PTHR48066">
    <property type="entry name" value="CARNOSINE SYNTHASE 1"/>
    <property type="match status" value="1"/>
</dbReference>
<dbReference type="STRING" id="6573.A0A210QTG3"/>
<dbReference type="SUPFAM" id="SSF56059">
    <property type="entry name" value="Glutathione synthetase ATP-binding domain-like"/>
    <property type="match status" value="1"/>
</dbReference>
<dbReference type="GO" id="GO:0005524">
    <property type="term" value="F:ATP binding"/>
    <property type="evidence" value="ECO:0007669"/>
    <property type="project" value="UniProtKB-UniRule"/>
</dbReference>
<dbReference type="OrthoDB" id="6109609at2759"/>
<dbReference type="GO" id="GO:0016887">
    <property type="term" value="F:ATP hydrolysis activity"/>
    <property type="evidence" value="ECO:0007669"/>
    <property type="project" value="InterPro"/>
</dbReference>
<dbReference type="GO" id="GO:0047730">
    <property type="term" value="F:carnosine synthase activity"/>
    <property type="evidence" value="ECO:0007669"/>
    <property type="project" value="InterPro"/>
</dbReference>
<dbReference type="InterPro" id="IPR031046">
    <property type="entry name" value="CARNS1"/>
</dbReference>
<keyword evidence="1" id="KW-0547">Nucleotide-binding</keyword>
<dbReference type="Proteomes" id="UP000242188">
    <property type="component" value="Unassembled WGS sequence"/>
</dbReference>
<organism evidence="3 4">
    <name type="scientific">Mizuhopecten yessoensis</name>
    <name type="common">Japanese scallop</name>
    <name type="synonym">Patinopecten yessoensis</name>
    <dbReference type="NCBI Taxonomy" id="6573"/>
    <lineage>
        <taxon>Eukaryota</taxon>
        <taxon>Metazoa</taxon>
        <taxon>Spiralia</taxon>
        <taxon>Lophotrochozoa</taxon>
        <taxon>Mollusca</taxon>
        <taxon>Bivalvia</taxon>
        <taxon>Autobranchia</taxon>
        <taxon>Pteriomorphia</taxon>
        <taxon>Pectinida</taxon>
        <taxon>Pectinoidea</taxon>
        <taxon>Pectinidae</taxon>
        <taxon>Mizuhopecten</taxon>
    </lineage>
</organism>
<keyword evidence="4" id="KW-1185">Reference proteome</keyword>